<dbReference type="GO" id="GO:0016139">
    <property type="term" value="P:glycoside catabolic process"/>
    <property type="evidence" value="ECO:0007669"/>
    <property type="project" value="TreeGrafter"/>
</dbReference>
<dbReference type="SUPFAM" id="SSF51445">
    <property type="entry name" value="(Trans)glycosidases"/>
    <property type="match status" value="1"/>
</dbReference>
<dbReference type="GO" id="GO:0005764">
    <property type="term" value="C:lysosome"/>
    <property type="evidence" value="ECO:0007669"/>
    <property type="project" value="TreeGrafter"/>
</dbReference>
<dbReference type="RefSeq" id="WP_307259835.1">
    <property type="nucleotide sequence ID" value="NZ_JAUSVL010000001.1"/>
</dbReference>
<dbReference type="Pfam" id="PF01120">
    <property type="entry name" value="Alpha_L_fucos"/>
    <property type="match status" value="1"/>
</dbReference>
<dbReference type="Gene3D" id="3.20.20.80">
    <property type="entry name" value="Glycosidases"/>
    <property type="match status" value="1"/>
</dbReference>
<feature type="site" description="May be important for catalysis" evidence="7">
    <location>
        <position position="254"/>
    </location>
</feature>
<evidence type="ECO:0000256" key="6">
    <source>
        <dbReference type="ARBA" id="ARBA00023295"/>
    </source>
</evidence>
<keyword evidence="10" id="KW-1185">Reference proteome</keyword>
<dbReference type="InterPro" id="IPR017853">
    <property type="entry name" value="GH"/>
</dbReference>
<dbReference type="Proteomes" id="UP001238163">
    <property type="component" value="Unassembled WGS sequence"/>
</dbReference>
<evidence type="ECO:0000313" key="9">
    <source>
        <dbReference type="EMBL" id="MDQ0288508.1"/>
    </source>
</evidence>
<dbReference type="PANTHER" id="PTHR10030:SF37">
    <property type="entry name" value="ALPHA-L-FUCOSIDASE-RELATED"/>
    <property type="match status" value="1"/>
</dbReference>
<evidence type="ECO:0000256" key="7">
    <source>
        <dbReference type="PIRSR" id="PIRSR001092-1"/>
    </source>
</evidence>
<dbReference type="InterPro" id="IPR057739">
    <property type="entry name" value="Glyco_hydro_29_N"/>
</dbReference>
<dbReference type="EMBL" id="JAUSVL010000001">
    <property type="protein sequence ID" value="MDQ0288508.1"/>
    <property type="molecule type" value="Genomic_DNA"/>
</dbReference>
<keyword evidence="6 9" id="KW-0326">Glycosidase</keyword>
<dbReference type="PRINTS" id="PR00741">
    <property type="entry name" value="GLHYDRLASE29"/>
</dbReference>
<comment type="similarity">
    <text evidence="2">Belongs to the glycosyl hydrolase 29 family.</text>
</comment>
<reference evidence="9" key="1">
    <citation type="submission" date="2023-07" db="EMBL/GenBank/DDBJ databases">
        <title>Genomic Encyclopedia of Type Strains, Phase IV (KMG-IV): sequencing the most valuable type-strain genomes for metagenomic binning, comparative biology and taxonomic classification.</title>
        <authorList>
            <person name="Goeker M."/>
        </authorList>
    </citation>
    <scope>NUCLEOTIDE SEQUENCE</scope>
    <source>
        <strain evidence="9">DSM 24202</strain>
    </source>
</reference>
<dbReference type="GO" id="GO:0006004">
    <property type="term" value="P:fucose metabolic process"/>
    <property type="evidence" value="ECO:0007669"/>
    <property type="project" value="InterPro"/>
</dbReference>
<evidence type="ECO:0000259" key="8">
    <source>
        <dbReference type="Pfam" id="PF01120"/>
    </source>
</evidence>
<dbReference type="SMART" id="SM00812">
    <property type="entry name" value="Alpha_L_fucos"/>
    <property type="match status" value="1"/>
</dbReference>
<evidence type="ECO:0000256" key="3">
    <source>
        <dbReference type="ARBA" id="ARBA00012662"/>
    </source>
</evidence>
<dbReference type="InterPro" id="IPR000933">
    <property type="entry name" value="Glyco_hydro_29"/>
</dbReference>
<gene>
    <name evidence="9" type="ORF">J3R75_000615</name>
</gene>
<evidence type="ECO:0000313" key="10">
    <source>
        <dbReference type="Proteomes" id="UP001238163"/>
    </source>
</evidence>
<dbReference type="InterPro" id="IPR016286">
    <property type="entry name" value="FUC_metazoa-typ"/>
</dbReference>
<dbReference type="AlphaFoldDB" id="A0AAE4AN34"/>
<comment type="caution">
    <text evidence="9">The sequence shown here is derived from an EMBL/GenBank/DDBJ whole genome shotgun (WGS) entry which is preliminary data.</text>
</comment>
<evidence type="ECO:0000256" key="2">
    <source>
        <dbReference type="ARBA" id="ARBA00007951"/>
    </source>
</evidence>
<evidence type="ECO:0000256" key="4">
    <source>
        <dbReference type="ARBA" id="ARBA00022729"/>
    </source>
</evidence>
<protein>
    <recommendedName>
        <fullName evidence="3">alpha-L-fucosidase</fullName>
        <ecNumber evidence="3">3.2.1.51</ecNumber>
    </recommendedName>
</protein>
<keyword evidence="4" id="KW-0732">Signal</keyword>
<organism evidence="9 10">
    <name type="scientific">Oligosphaera ethanolica</name>
    <dbReference type="NCBI Taxonomy" id="760260"/>
    <lineage>
        <taxon>Bacteria</taxon>
        <taxon>Pseudomonadati</taxon>
        <taxon>Lentisphaerota</taxon>
        <taxon>Oligosphaeria</taxon>
        <taxon>Oligosphaerales</taxon>
        <taxon>Oligosphaeraceae</taxon>
        <taxon>Oligosphaera</taxon>
    </lineage>
</organism>
<keyword evidence="5 9" id="KW-0378">Hydrolase</keyword>
<evidence type="ECO:0000256" key="1">
    <source>
        <dbReference type="ARBA" id="ARBA00004071"/>
    </source>
</evidence>
<dbReference type="EC" id="3.2.1.51" evidence="3"/>
<comment type="function">
    <text evidence="1">Alpha-L-fucosidase is responsible for hydrolyzing the alpha-1,6-linked fucose joined to the reducing-end N-acetylglucosamine of the carbohydrate moieties of glycoproteins.</text>
</comment>
<evidence type="ECO:0000256" key="5">
    <source>
        <dbReference type="ARBA" id="ARBA00022801"/>
    </source>
</evidence>
<proteinExistence type="inferred from homology"/>
<accession>A0AAE4AN34</accession>
<sequence>MGNYGKGDTSWFTHDRFGMFIHWGLYAMLGRHEWVKQREEITDKDYQVYFDLFNPDLFEPKEWAKAAREAGMKYFVITTKHHEGFCLWDSKYTDYKATNTPAGRDLLREVVDAFRAEGLRVGFYYSLIDWHHPDFTWDRIHPMRNKMKPEEFNKGRKLSRYAKYMRDQVTELLTNYGKIDILWFDFSYPGENGKGHDEWESEKLIKQVRKLQPDIIVDNRLDLPGSGDIVTPEQYTPDKGMVDDKGNPVVWEGCQTLSGSWGYHRDEATWKSVKMCIEMLVNHVSRGGNLLMNVGPTSRGYLDQRAKDRLAGYAAWMKVHSRSIYGCGQAPAEFPVPADCRYTYNATTKCLYLHLFAWPFKHIHLDNLAGKVKYAQLLADGSEIKRREAGTAIHAALNSTSPGNALTLELPVLLPSACGDVPVIELFLK</sequence>
<dbReference type="GO" id="GO:0004560">
    <property type="term" value="F:alpha-L-fucosidase activity"/>
    <property type="evidence" value="ECO:0007669"/>
    <property type="project" value="UniProtKB-EC"/>
</dbReference>
<feature type="domain" description="Glycoside hydrolase family 29 N-terminal" evidence="8">
    <location>
        <begin position="10"/>
        <end position="320"/>
    </location>
</feature>
<dbReference type="PIRSF" id="PIRSF001092">
    <property type="entry name" value="Alpha-L-fucosidase"/>
    <property type="match status" value="1"/>
</dbReference>
<name>A0AAE4AN34_9BACT</name>
<dbReference type="PANTHER" id="PTHR10030">
    <property type="entry name" value="ALPHA-L-FUCOSIDASE"/>
    <property type="match status" value="1"/>
</dbReference>